<proteinExistence type="predicted"/>
<dbReference type="PANTHER" id="PTHR31836">
    <property type="match status" value="1"/>
</dbReference>
<reference evidence="3 4" key="1">
    <citation type="submission" date="2019-03" db="EMBL/GenBank/DDBJ databases">
        <title>Genomic Encyclopedia of Archaeal and Bacterial Type Strains, Phase II (KMG-II): from individual species to whole genera.</title>
        <authorList>
            <person name="Goeker M."/>
        </authorList>
    </citation>
    <scope>NUCLEOTIDE SEQUENCE [LARGE SCALE GENOMIC DNA]</scope>
    <source>
        <strain evidence="3 4">DSM 45499</strain>
    </source>
</reference>
<keyword evidence="4" id="KW-1185">Reference proteome</keyword>
<name>A0A4R7W3P2_9PSEU</name>
<sequence length="299" mass="32319">MAVLRRVLLLTAVVLALGAVPGVAAAAPVTGNATWFDALGSPYGGCGMPQSVLDSQDFVALNVYNTPRDYNWYPRPLPPGDPKTGAWDNGHNCGRWVRVTVSDYCTGVNDGAPNQAFCRNGSFVVDRYNGATMDMVVADSCGDSNAWCRDDPNHLDLSHASLNRFRLNGTAVGDMDPGHWNNRHVTWEFIPAPGYTGDIRIGFLQGAQVWWGAVSISHLANGIHGVDYFAGGTWHAAQMNGDMGQSYVLSPTVQAGTQFQIRVYDVDNALINGGRVYTFTLPCQSRCSTAYTPVTYTTS</sequence>
<comment type="caution">
    <text evidence="3">The sequence shown here is derived from an EMBL/GenBank/DDBJ whole genome shotgun (WGS) entry which is preliminary data.</text>
</comment>
<dbReference type="SUPFAM" id="SSF50685">
    <property type="entry name" value="Barwin-like endoglucanases"/>
    <property type="match status" value="1"/>
</dbReference>
<evidence type="ECO:0000313" key="3">
    <source>
        <dbReference type="EMBL" id="TDV57273.1"/>
    </source>
</evidence>
<dbReference type="EMBL" id="SOCP01000001">
    <property type="protein sequence ID" value="TDV57273.1"/>
    <property type="molecule type" value="Genomic_DNA"/>
</dbReference>
<dbReference type="InterPro" id="IPR036749">
    <property type="entry name" value="Expansin_CBD_sf"/>
</dbReference>
<evidence type="ECO:0000256" key="1">
    <source>
        <dbReference type="ARBA" id="ARBA00022729"/>
    </source>
</evidence>
<dbReference type="Gene3D" id="2.40.40.10">
    <property type="entry name" value="RlpA-like domain"/>
    <property type="match status" value="1"/>
</dbReference>
<gene>
    <name evidence="3" type="ORF">CLV71_101144</name>
</gene>
<dbReference type="Proteomes" id="UP000294927">
    <property type="component" value="Unassembled WGS sequence"/>
</dbReference>
<protein>
    <submittedName>
        <fullName evidence="3">Uncharacterized protein</fullName>
    </submittedName>
</protein>
<organism evidence="3 4">
    <name type="scientific">Actinophytocola oryzae</name>
    <dbReference type="NCBI Taxonomy" id="502181"/>
    <lineage>
        <taxon>Bacteria</taxon>
        <taxon>Bacillati</taxon>
        <taxon>Actinomycetota</taxon>
        <taxon>Actinomycetes</taxon>
        <taxon>Pseudonocardiales</taxon>
        <taxon>Pseudonocardiaceae</taxon>
    </lineage>
</organism>
<feature type="chain" id="PRO_5020685389" evidence="2">
    <location>
        <begin position="27"/>
        <end position="299"/>
    </location>
</feature>
<dbReference type="RefSeq" id="WP_133900588.1">
    <property type="nucleotide sequence ID" value="NZ_SOCP01000001.1"/>
</dbReference>
<dbReference type="Gene3D" id="2.60.40.760">
    <property type="entry name" value="Expansin, cellulose-binding-like domain"/>
    <property type="match status" value="1"/>
</dbReference>
<evidence type="ECO:0000313" key="4">
    <source>
        <dbReference type="Proteomes" id="UP000294927"/>
    </source>
</evidence>
<accession>A0A4R7W3P2</accession>
<dbReference type="PANTHER" id="PTHR31836:SF28">
    <property type="entry name" value="SRCR DOMAIN-CONTAINING PROTEIN-RELATED"/>
    <property type="match status" value="1"/>
</dbReference>
<feature type="signal peptide" evidence="2">
    <location>
        <begin position="1"/>
        <end position="26"/>
    </location>
</feature>
<keyword evidence="1 2" id="KW-0732">Signal</keyword>
<evidence type="ECO:0000256" key="2">
    <source>
        <dbReference type="SAM" id="SignalP"/>
    </source>
</evidence>
<dbReference type="OrthoDB" id="3494484at2"/>
<dbReference type="InterPro" id="IPR036908">
    <property type="entry name" value="RlpA-like_sf"/>
</dbReference>
<dbReference type="InterPro" id="IPR051477">
    <property type="entry name" value="Expansin_CellWall"/>
</dbReference>
<dbReference type="AlphaFoldDB" id="A0A4R7W3P2"/>